<reference evidence="2 3" key="1">
    <citation type="submission" date="2021-01" db="EMBL/GenBank/DDBJ databases">
        <title>Whole genome shotgun sequence of Asanoa iriomotensis NBRC 100142.</title>
        <authorList>
            <person name="Komaki H."/>
            <person name="Tamura T."/>
        </authorList>
    </citation>
    <scope>NUCLEOTIDE SEQUENCE [LARGE SCALE GENOMIC DNA]</scope>
    <source>
        <strain evidence="2 3">NBRC 100142</strain>
    </source>
</reference>
<dbReference type="Gene3D" id="3.10.450.50">
    <property type="match status" value="1"/>
</dbReference>
<name>A0ABQ4C425_9ACTN</name>
<organism evidence="2 3">
    <name type="scientific">Asanoa iriomotensis</name>
    <dbReference type="NCBI Taxonomy" id="234613"/>
    <lineage>
        <taxon>Bacteria</taxon>
        <taxon>Bacillati</taxon>
        <taxon>Actinomycetota</taxon>
        <taxon>Actinomycetes</taxon>
        <taxon>Micromonosporales</taxon>
        <taxon>Micromonosporaceae</taxon>
        <taxon>Asanoa</taxon>
    </lineage>
</organism>
<dbReference type="RefSeq" id="WP_203703744.1">
    <property type="nucleotide sequence ID" value="NZ_BAAALU010000031.1"/>
</dbReference>
<dbReference type="InterPro" id="IPR032710">
    <property type="entry name" value="NTF2-like_dom_sf"/>
</dbReference>
<dbReference type="SUPFAM" id="SSF54427">
    <property type="entry name" value="NTF2-like"/>
    <property type="match status" value="1"/>
</dbReference>
<dbReference type="InterPro" id="IPR037401">
    <property type="entry name" value="SnoaL-like"/>
</dbReference>
<dbReference type="Pfam" id="PF13577">
    <property type="entry name" value="SnoaL_4"/>
    <property type="match status" value="1"/>
</dbReference>
<evidence type="ECO:0000313" key="2">
    <source>
        <dbReference type="EMBL" id="GIF57510.1"/>
    </source>
</evidence>
<sequence length="153" mass="17353">MTDFQAIADRVSIEALRAEYTDAGFMRDYDRFASLFTPDAVVRIPDAGVELVGRDAIRAGIERLQGFWEFFIQNTHQGALTVTGEEASGRAHMHELGRLRDGTSHVNYAIYHDRYRRTADGWRFTERSYEVRYTDASPLAGTPGQAYLADRLT</sequence>
<dbReference type="EMBL" id="BONC01000024">
    <property type="protein sequence ID" value="GIF57510.1"/>
    <property type="molecule type" value="Genomic_DNA"/>
</dbReference>
<proteinExistence type="predicted"/>
<gene>
    <name evidence="2" type="ORF">Air01nite_36050</name>
</gene>
<evidence type="ECO:0000313" key="3">
    <source>
        <dbReference type="Proteomes" id="UP000624325"/>
    </source>
</evidence>
<comment type="caution">
    <text evidence="2">The sequence shown here is derived from an EMBL/GenBank/DDBJ whole genome shotgun (WGS) entry which is preliminary data.</text>
</comment>
<keyword evidence="3" id="KW-1185">Reference proteome</keyword>
<feature type="domain" description="SnoaL-like" evidence="1">
    <location>
        <begin position="6"/>
        <end position="127"/>
    </location>
</feature>
<evidence type="ECO:0000259" key="1">
    <source>
        <dbReference type="Pfam" id="PF13577"/>
    </source>
</evidence>
<accession>A0ABQ4C425</accession>
<protein>
    <recommendedName>
        <fullName evidence="1">SnoaL-like domain-containing protein</fullName>
    </recommendedName>
</protein>
<dbReference type="Proteomes" id="UP000624325">
    <property type="component" value="Unassembled WGS sequence"/>
</dbReference>